<dbReference type="RefSeq" id="WP_016543033.1">
    <property type="nucleotide sequence ID" value="NZ_ASQH01000025.1"/>
</dbReference>
<dbReference type="EMBL" id="ATGG01000009">
    <property type="protein sequence ID" value="EPF90540.1"/>
    <property type="molecule type" value="Genomic_DNA"/>
</dbReference>
<sequence>MKVRVLKNKSDDIYDDVVKQHALIIGKEYEVLEISDSTFRLFNGRMEPILFDKNLFEITDPTISKNWIKQEYEDGEYYITPPEFLTHRYFFEEYFDGNPDIVQQFNNYMKSIQGS</sequence>
<organism evidence="1 2">
    <name type="scientific">Acinetobacter gyllenbergii CIP 110306 = MTCC 11365</name>
    <dbReference type="NCBI Taxonomy" id="1217657"/>
    <lineage>
        <taxon>Bacteria</taxon>
        <taxon>Pseudomonadati</taxon>
        <taxon>Pseudomonadota</taxon>
        <taxon>Gammaproteobacteria</taxon>
        <taxon>Moraxellales</taxon>
        <taxon>Moraxellaceae</taxon>
        <taxon>Acinetobacter</taxon>
    </lineage>
</organism>
<keyword evidence="2" id="KW-1185">Reference proteome</keyword>
<comment type="caution">
    <text evidence="1">The sequence shown here is derived from an EMBL/GenBank/DDBJ whole genome shotgun (WGS) entry which is preliminary data.</text>
</comment>
<dbReference type="Proteomes" id="UP000014523">
    <property type="component" value="Unassembled WGS sequence"/>
</dbReference>
<dbReference type="GeneID" id="99060988"/>
<dbReference type="AlphaFoldDB" id="A0A829HIP6"/>
<gene>
    <name evidence="1" type="ORF">F957_00894</name>
</gene>
<evidence type="ECO:0000313" key="2">
    <source>
        <dbReference type="Proteomes" id="UP000014523"/>
    </source>
</evidence>
<protein>
    <submittedName>
        <fullName evidence="1">Uncharacterized protein</fullName>
    </submittedName>
</protein>
<reference evidence="1 2" key="1">
    <citation type="submission" date="2013-06" db="EMBL/GenBank/DDBJ databases">
        <title>The Genome Sequence of Acinetobacter gyllenbergii CIP 110306.</title>
        <authorList>
            <consortium name="The Broad Institute Genome Sequencing Platform"/>
            <consortium name="The Broad Institute Genome Sequencing Center for Infectious Disease"/>
            <person name="Cerqueira G."/>
            <person name="Feldgarden M."/>
            <person name="Courvalin P."/>
            <person name="Perichon B."/>
            <person name="Grillot-Courvalin C."/>
            <person name="Clermont D."/>
            <person name="Rocha E."/>
            <person name="Yoon E.-J."/>
            <person name="Nemec A."/>
            <person name="Young S.K."/>
            <person name="Zeng Q."/>
            <person name="Gargeya S."/>
            <person name="Fitzgerald M."/>
            <person name="Abouelleil A."/>
            <person name="Alvarado L."/>
            <person name="Berlin A.M."/>
            <person name="Chapman S.B."/>
            <person name="Dewar J."/>
            <person name="Goldberg J."/>
            <person name="Griggs A."/>
            <person name="Gujja S."/>
            <person name="Hansen M."/>
            <person name="Howarth C."/>
            <person name="Imamovic A."/>
            <person name="Larimer J."/>
            <person name="McCowan C."/>
            <person name="Murphy C."/>
            <person name="Pearson M."/>
            <person name="Priest M."/>
            <person name="Roberts A."/>
            <person name="Saif S."/>
            <person name="Shea T."/>
            <person name="Sykes S."/>
            <person name="Wortman J."/>
            <person name="Nusbaum C."/>
            <person name="Birren B."/>
        </authorList>
    </citation>
    <scope>NUCLEOTIDE SEQUENCE [LARGE SCALE GENOMIC DNA]</scope>
    <source>
        <strain evidence="1 2">CIP 110306</strain>
    </source>
</reference>
<proteinExistence type="predicted"/>
<name>A0A829HIP6_9GAMM</name>
<evidence type="ECO:0000313" key="1">
    <source>
        <dbReference type="EMBL" id="EPF90540.1"/>
    </source>
</evidence>
<accession>A0A829HIP6</accession>